<gene>
    <name evidence="1" type="ORF">VZ94_09020</name>
</gene>
<dbReference type="OrthoDB" id="9181290at2"/>
<sequence length="138" mass="16166">MGCKSKLTTEQFETLKQFLKDDKADIYRMPVNQYSVLARGLEGSDRLVEQRKQPVQISIDPLELARDYIEYSQLDEAKSVLEKAILQQPERVELHHELLDLYRSTRDASGFNIMLNELSELKVELIDEWKQLNTYFKG</sequence>
<keyword evidence="2" id="KW-1185">Reference proteome</keyword>
<dbReference type="RefSeq" id="WP_045778975.1">
    <property type="nucleotide sequence ID" value="NZ_LAJX01000088.1"/>
</dbReference>
<accession>A0A0F3IJD0</accession>
<evidence type="ECO:0008006" key="3">
    <source>
        <dbReference type="Google" id="ProtNLM"/>
    </source>
</evidence>
<protein>
    <recommendedName>
        <fullName evidence="3">Tetratricopeptide repeat protein</fullName>
    </recommendedName>
</protein>
<organism evidence="1 2">
    <name type="scientific">Methylocucumis oryzae</name>
    <dbReference type="NCBI Taxonomy" id="1632867"/>
    <lineage>
        <taxon>Bacteria</taxon>
        <taxon>Pseudomonadati</taxon>
        <taxon>Pseudomonadota</taxon>
        <taxon>Gammaproteobacteria</taxon>
        <taxon>Methylococcales</taxon>
        <taxon>Methylococcaceae</taxon>
        <taxon>Methylocucumis</taxon>
    </lineage>
</organism>
<evidence type="ECO:0000313" key="1">
    <source>
        <dbReference type="EMBL" id="KJV06782.1"/>
    </source>
</evidence>
<dbReference type="EMBL" id="LAJX01000088">
    <property type="protein sequence ID" value="KJV06782.1"/>
    <property type="molecule type" value="Genomic_DNA"/>
</dbReference>
<name>A0A0F3IJD0_9GAMM</name>
<reference evidence="1 2" key="2">
    <citation type="journal article" date="2016" name="Microb. Ecol.">
        <title>Genome Characteristics of a Novel Type I Methanotroph (Sn10-6) Isolated from a Flooded Indian Rice Field.</title>
        <authorList>
            <person name="Rahalkar M.C."/>
            <person name="Pandit P.S."/>
            <person name="Dhakephalkar P.K."/>
            <person name="Pore S."/>
            <person name="Arora P."/>
            <person name="Kapse N."/>
        </authorList>
    </citation>
    <scope>NUCLEOTIDE SEQUENCE [LARGE SCALE GENOMIC DNA]</scope>
    <source>
        <strain evidence="1 2">Sn10-6</strain>
    </source>
</reference>
<proteinExistence type="predicted"/>
<comment type="caution">
    <text evidence="1">The sequence shown here is derived from an EMBL/GenBank/DDBJ whole genome shotgun (WGS) entry which is preliminary data.</text>
</comment>
<evidence type="ECO:0000313" key="2">
    <source>
        <dbReference type="Proteomes" id="UP000033684"/>
    </source>
</evidence>
<reference evidence="2" key="1">
    <citation type="submission" date="2015-03" db="EMBL/GenBank/DDBJ databases">
        <title>Draft genome sequence of a novel methanotroph (Sn10-6) isolated from flooded ricefield rhizosphere in India.</title>
        <authorList>
            <person name="Pandit P.S."/>
            <person name="Pore S.D."/>
            <person name="Arora P."/>
            <person name="Kapse N.G."/>
            <person name="Dhakephalkar P.K."/>
            <person name="Rahalkar M.C."/>
        </authorList>
    </citation>
    <scope>NUCLEOTIDE SEQUENCE [LARGE SCALE GENOMIC DNA]</scope>
    <source>
        <strain evidence="2">Sn10-6</strain>
    </source>
</reference>
<dbReference type="AlphaFoldDB" id="A0A0F3IJD0"/>
<dbReference type="Proteomes" id="UP000033684">
    <property type="component" value="Unassembled WGS sequence"/>
</dbReference>